<proteinExistence type="predicted"/>
<gene>
    <name evidence="1" type="ORF">ABEB36_008084</name>
</gene>
<dbReference type="Proteomes" id="UP001566132">
    <property type="component" value="Unassembled WGS sequence"/>
</dbReference>
<protein>
    <submittedName>
        <fullName evidence="1">Uncharacterized protein</fullName>
    </submittedName>
</protein>
<feature type="non-terminal residue" evidence="1">
    <location>
        <position position="105"/>
    </location>
</feature>
<dbReference type="AlphaFoldDB" id="A0ABD1EKR1"/>
<evidence type="ECO:0000313" key="2">
    <source>
        <dbReference type="Proteomes" id="UP001566132"/>
    </source>
</evidence>
<evidence type="ECO:0000313" key="1">
    <source>
        <dbReference type="EMBL" id="KAL1497058.1"/>
    </source>
</evidence>
<comment type="caution">
    <text evidence="1">The sequence shown here is derived from an EMBL/GenBank/DDBJ whole genome shotgun (WGS) entry which is preliminary data.</text>
</comment>
<name>A0ABD1EKR1_HYPHA</name>
<reference evidence="1 2" key="1">
    <citation type="submission" date="2024-05" db="EMBL/GenBank/DDBJ databases">
        <title>Genetic variation in Jamaican populations of the coffee berry borer (Hypothenemus hampei).</title>
        <authorList>
            <person name="Errbii M."/>
            <person name="Myrie A."/>
        </authorList>
    </citation>
    <scope>NUCLEOTIDE SEQUENCE [LARGE SCALE GENOMIC DNA]</scope>
    <source>
        <strain evidence="1">JA-Hopewell-2020-01-JO</strain>
        <tissue evidence="1">Whole body</tissue>
    </source>
</reference>
<sequence length="105" mass="12540">MRFERSFAFVNDHVVLSDEFVHLSELPLFSNALNFKAIKLDFWLSYGNQIEKGIDSYCTRERLYSIHNYNVTSNKFQSDPFNMKLVCKKHEFETTLFLYRKTVNI</sequence>
<organism evidence="1 2">
    <name type="scientific">Hypothenemus hampei</name>
    <name type="common">Coffee berry borer</name>
    <dbReference type="NCBI Taxonomy" id="57062"/>
    <lineage>
        <taxon>Eukaryota</taxon>
        <taxon>Metazoa</taxon>
        <taxon>Ecdysozoa</taxon>
        <taxon>Arthropoda</taxon>
        <taxon>Hexapoda</taxon>
        <taxon>Insecta</taxon>
        <taxon>Pterygota</taxon>
        <taxon>Neoptera</taxon>
        <taxon>Endopterygota</taxon>
        <taxon>Coleoptera</taxon>
        <taxon>Polyphaga</taxon>
        <taxon>Cucujiformia</taxon>
        <taxon>Curculionidae</taxon>
        <taxon>Scolytinae</taxon>
        <taxon>Hypothenemus</taxon>
    </lineage>
</organism>
<dbReference type="EMBL" id="JBDJPC010000006">
    <property type="protein sequence ID" value="KAL1497058.1"/>
    <property type="molecule type" value="Genomic_DNA"/>
</dbReference>
<accession>A0ABD1EKR1</accession>
<keyword evidence="2" id="KW-1185">Reference proteome</keyword>